<reference evidence="1" key="1">
    <citation type="journal article" date="2014" name="Nat. Commun.">
        <title>The tobacco genome sequence and its comparison with those of tomato and potato.</title>
        <authorList>
            <person name="Sierro N."/>
            <person name="Battey J.N."/>
            <person name="Ouadi S."/>
            <person name="Bakaher N."/>
            <person name="Bovet L."/>
            <person name="Willig A."/>
            <person name="Goepfert S."/>
            <person name="Peitsch M.C."/>
            <person name="Ivanov N.V."/>
        </authorList>
    </citation>
    <scope>NUCLEOTIDE SEQUENCE [LARGE SCALE GENOMIC DNA]</scope>
</reference>
<evidence type="ECO:0000313" key="1">
    <source>
        <dbReference type="Proteomes" id="UP000790787"/>
    </source>
</evidence>
<protein>
    <submittedName>
        <fullName evidence="2">Uncharacterized protein LOC142180859</fullName>
    </submittedName>
</protein>
<organism evidence="1 2">
    <name type="scientific">Nicotiana tabacum</name>
    <name type="common">Common tobacco</name>
    <dbReference type="NCBI Taxonomy" id="4097"/>
    <lineage>
        <taxon>Eukaryota</taxon>
        <taxon>Viridiplantae</taxon>
        <taxon>Streptophyta</taxon>
        <taxon>Embryophyta</taxon>
        <taxon>Tracheophyta</taxon>
        <taxon>Spermatophyta</taxon>
        <taxon>Magnoliopsida</taxon>
        <taxon>eudicotyledons</taxon>
        <taxon>Gunneridae</taxon>
        <taxon>Pentapetalae</taxon>
        <taxon>asterids</taxon>
        <taxon>lamiids</taxon>
        <taxon>Solanales</taxon>
        <taxon>Solanaceae</taxon>
        <taxon>Nicotianoideae</taxon>
        <taxon>Nicotianeae</taxon>
        <taxon>Nicotiana</taxon>
    </lineage>
</organism>
<evidence type="ECO:0000313" key="2">
    <source>
        <dbReference type="RefSeq" id="XP_075109059.1"/>
    </source>
</evidence>
<keyword evidence="1" id="KW-1185">Reference proteome</keyword>
<dbReference type="RefSeq" id="XP_075109059.1">
    <property type="nucleotide sequence ID" value="XM_075252958.1"/>
</dbReference>
<proteinExistence type="predicted"/>
<name>A0AC58UHU7_TOBAC</name>
<accession>A0AC58UHU7</accession>
<gene>
    <name evidence="2" type="primary">LOC142180859</name>
</gene>
<dbReference type="Proteomes" id="UP000790787">
    <property type="component" value="Chromosome 5"/>
</dbReference>
<reference evidence="2" key="2">
    <citation type="submission" date="2025-08" db="UniProtKB">
        <authorList>
            <consortium name="RefSeq"/>
        </authorList>
    </citation>
    <scope>IDENTIFICATION</scope>
    <source>
        <tissue evidence="2">Leaf</tissue>
    </source>
</reference>
<sequence length="149" mass="16574">MTSRAWTIFTHKASNVKESRLGVVLITPLAEILRQAIKTIPLTNNEAEYEALIAGLELAWGLGVIEIKYDLQLVVNQIYGIFDTKEERMQQYMIKVQTLLTCFREWSITHIPREENVEEDTLANLGSSTKTKGSISGTVVQLACGTGCG</sequence>